<dbReference type="Proteomes" id="UP000278627">
    <property type="component" value="Unassembled WGS sequence"/>
</dbReference>
<evidence type="ECO:0000313" key="2">
    <source>
        <dbReference type="Proteomes" id="UP000278627"/>
    </source>
</evidence>
<dbReference type="AlphaFoldDB" id="A0A0N4TWC5"/>
<sequence>MLDKKLQLLTLKSLFMMKGICIRANNDFGYCEEYPNFLPQTWFSCPGLYSNQVISYPFYAPCMFHLDSYSTTRIYSGFAIYAFLDQINRNYVFGKYKMICNPYQYGSKFNPIHSETEFIPDGHCVIRYKNRHYEIHCCCYWRFRHNCTIPLDGEVHICANRTEEAINGEEKIINTTLQSLPLASSCFASFHLKVTNEETAHLVSTSYGVPTKTENDTHRCYQYTSTSHATQCSAIESCPKMCPLLEPFPIESFQTLTEFGQSILSNNGNSYKLPKCAHRHVLQHIFFANIYANHCIVYYDFRLMKPLNLIYGYNMEFETSAKEIYSSNQEFILADIFQYKNLENSWTKCCTEVNASVEQIDRITKSSKAWTVGVIKCNSSAEPKCDANLVEKIKKHRTHYLEYYRNKYGRLCYLKEFAEQYVTTNRSLQTTWCYEESFGRGLDFVSRRGFMLEDKELPPGKICSHRLKTNVRYSDDKMFAHCFMIKRNNGELSAFCCCSSTIDKPCNYISEKYYISRTTVNYTKKALQTREHCLLPDGGRDFCLLAGSHLVVCYYLADMKNGKVEGGCALSLTRKFERHKLANVCLIKSLYNLAVPVEFLHAAEAVKIFCCAGRDDCKESLLEMRRFKRLFESEQFKKVKTLEEEDFAFITSK</sequence>
<gene>
    <name evidence="1" type="ORF">BPAG_LOCUS13160</name>
</gene>
<evidence type="ECO:0000313" key="1">
    <source>
        <dbReference type="EMBL" id="VDN94345.1"/>
    </source>
</evidence>
<proteinExistence type="predicted"/>
<dbReference type="EMBL" id="UZAD01013359">
    <property type="protein sequence ID" value="VDN94345.1"/>
    <property type="molecule type" value="Genomic_DNA"/>
</dbReference>
<organism evidence="3">
    <name type="scientific">Brugia pahangi</name>
    <name type="common">Filarial nematode worm</name>
    <dbReference type="NCBI Taxonomy" id="6280"/>
    <lineage>
        <taxon>Eukaryota</taxon>
        <taxon>Metazoa</taxon>
        <taxon>Ecdysozoa</taxon>
        <taxon>Nematoda</taxon>
        <taxon>Chromadorea</taxon>
        <taxon>Rhabditida</taxon>
        <taxon>Spirurina</taxon>
        <taxon>Spiruromorpha</taxon>
        <taxon>Filarioidea</taxon>
        <taxon>Onchocercidae</taxon>
        <taxon>Brugia</taxon>
    </lineage>
</organism>
<dbReference type="WBParaSite" id="BPAG_0001323201-mRNA-1">
    <property type="protein sequence ID" value="BPAG_0001323201-mRNA-1"/>
    <property type="gene ID" value="BPAG_0001323201"/>
</dbReference>
<reference evidence="1 2" key="2">
    <citation type="submission" date="2018-11" db="EMBL/GenBank/DDBJ databases">
        <authorList>
            <consortium name="Pathogen Informatics"/>
        </authorList>
    </citation>
    <scope>NUCLEOTIDE SEQUENCE [LARGE SCALE GENOMIC DNA]</scope>
</reference>
<name>A0A0N4TWC5_BRUPA</name>
<protein>
    <submittedName>
        <fullName evidence="3">Kringle domain-containing protein</fullName>
    </submittedName>
</protein>
<accession>A0A0N4TWC5</accession>
<reference evidence="3" key="1">
    <citation type="submission" date="2017-02" db="UniProtKB">
        <authorList>
            <consortium name="WormBaseParasite"/>
        </authorList>
    </citation>
    <scope>IDENTIFICATION</scope>
</reference>
<keyword evidence="2" id="KW-1185">Reference proteome</keyword>
<evidence type="ECO:0000313" key="3">
    <source>
        <dbReference type="WBParaSite" id="BPAG_0001323201-mRNA-1"/>
    </source>
</evidence>